<dbReference type="EMBL" id="JACHEA010000001">
    <property type="protein sequence ID" value="MBB5340856.1"/>
    <property type="molecule type" value="Genomic_DNA"/>
</dbReference>
<reference evidence="1" key="1">
    <citation type="submission" date="2020-08" db="EMBL/GenBank/DDBJ databases">
        <title>Genomic Encyclopedia of Type Strains, Phase IV (KMG-V): Genome sequencing to study the core and pangenomes of soil and plant-associated prokaryotes.</title>
        <authorList>
            <person name="Whitman W."/>
        </authorList>
    </citation>
    <scope>NUCLEOTIDE SEQUENCE</scope>
    <source>
        <strain evidence="1">M8UP15</strain>
    </source>
</reference>
<protein>
    <submittedName>
        <fullName evidence="1">Uncharacterized protein</fullName>
    </submittedName>
</protein>
<gene>
    <name evidence="1" type="ORF">HDF13_003189</name>
</gene>
<evidence type="ECO:0000313" key="1">
    <source>
        <dbReference type="EMBL" id="MBB5340856.1"/>
    </source>
</evidence>
<sequence>MSLLRRPGDADDGVSTGHTLTGPAKAYQCFGYDLYWLQLVHRLPESLIGRLKDFRAFQGARYEVLAAAVFARAGFEIEWIDDTKAAGKHPEFIAMHKRTGRKVGVETKSRQRPGAMNYIGTVTPETHLKGNVFELYEKAIQQAPDGGIPFLIFIDPNVPDSPQKELPSYSDIPVDTVPWMKEIRDRLIEIWAAATVPTPESAVLITNFAFYYGDNDGPSPTGMAGFFSSPKPRVPILGDPMIDDLIYCFQNYDTVPRQI</sequence>
<organism evidence="1 2">
    <name type="scientific">Tunturiibacter gelidiferens</name>
    <dbReference type="NCBI Taxonomy" id="3069689"/>
    <lineage>
        <taxon>Bacteria</taxon>
        <taxon>Pseudomonadati</taxon>
        <taxon>Acidobacteriota</taxon>
        <taxon>Terriglobia</taxon>
        <taxon>Terriglobales</taxon>
        <taxon>Acidobacteriaceae</taxon>
        <taxon>Tunturiibacter</taxon>
    </lineage>
</organism>
<comment type="caution">
    <text evidence="1">The sequence shown here is derived from an EMBL/GenBank/DDBJ whole genome shotgun (WGS) entry which is preliminary data.</text>
</comment>
<evidence type="ECO:0000313" key="2">
    <source>
        <dbReference type="Proteomes" id="UP000569005"/>
    </source>
</evidence>
<accession>A0ACC5P2B6</accession>
<keyword evidence="2" id="KW-1185">Reference proteome</keyword>
<name>A0ACC5P2B6_9BACT</name>
<proteinExistence type="predicted"/>
<dbReference type="Proteomes" id="UP000569005">
    <property type="component" value="Unassembled WGS sequence"/>
</dbReference>